<evidence type="ECO:0000313" key="8">
    <source>
        <dbReference type="EMBL" id="SAL97481.1"/>
    </source>
</evidence>
<proteinExistence type="predicted"/>
<dbReference type="STRING" id="4829.A0A168LTN5"/>
<evidence type="ECO:0000256" key="1">
    <source>
        <dbReference type="ARBA" id="ARBA00022723"/>
    </source>
</evidence>
<evidence type="ECO:0000256" key="6">
    <source>
        <dbReference type="SAM" id="MobiDB-lite"/>
    </source>
</evidence>
<dbReference type="InParanoid" id="A0A168LTN5"/>
<evidence type="ECO:0000256" key="2">
    <source>
        <dbReference type="ARBA" id="ARBA00022737"/>
    </source>
</evidence>
<evidence type="ECO:0000256" key="4">
    <source>
        <dbReference type="ARBA" id="ARBA00022833"/>
    </source>
</evidence>
<dbReference type="EMBL" id="LT551811">
    <property type="protein sequence ID" value="SAL97481.1"/>
    <property type="molecule type" value="Genomic_DNA"/>
</dbReference>
<dbReference type="Proteomes" id="UP000078561">
    <property type="component" value="Unassembled WGS sequence"/>
</dbReference>
<name>A0A168LTN5_ABSGL</name>
<dbReference type="InterPro" id="IPR000571">
    <property type="entry name" value="Znf_CCCH"/>
</dbReference>
<dbReference type="InterPro" id="IPR045877">
    <property type="entry name" value="ZFP36-like"/>
</dbReference>
<dbReference type="PROSITE" id="PS50103">
    <property type="entry name" value="ZF_C3H1"/>
    <property type="match status" value="1"/>
</dbReference>
<dbReference type="GO" id="GO:0008270">
    <property type="term" value="F:zinc ion binding"/>
    <property type="evidence" value="ECO:0007669"/>
    <property type="project" value="UniProtKB-KW"/>
</dbReference>
<dbReference type="AlphaFoldDB" id="A0A168LTN5"/>
<feature type="domain" description="C3H1-type" evidence="7">
    <location>
        <begin position="61"/>
        <end position="89"/>
    </location>
</feature>
<sequence>MYLQSSSMATLDHYPAPRKASDQSGSLAPSKKTIKEIVLYGEKCRYAHGENELRHAPRHMLYKTQICRAYHDRGECPYGIRCTFIHGESYYALSHATTIRFSPGSLSSSTTSCGSISSDDDFGGVSFSDDHSTPVQSVFIQHQNSFVSSSSSYIPNFYDNDYVYPYIPLPSYSLHV</sequence>
<reference evidence="8" key="1">
    <citation type="submission" date="2016-04" db="EMBL/GenBank/DDBJ databases">
        <authorList>
            <person name="Evans L.H."/>
            <person name="Alamgir A."/>
            <person name="Owens N."/>
            <person name="Weber N.D."/>
            <person name="Virtaneva K."/>
            <person name="Barbian K."/>
            <person name="Babar A."/>
            <person name="Rosenke K."/>
        </authorList>
    </citation>
    <scope>NUCLEOTIDE SEQUENCE [LARGE SCALE GENOMIC DNA]</scope>
    <source>
        <strain evidence="8">CBS 101.48</strain>
    </source>
</reference>
<evidence type="ECO:0000259" key="7">
    <source>
        <dbReference type="PROSITE" id="PS50103"/>
    </source>
</evidence>
<keyword evidence="4 5" id="KW-0862">Zinc</keyword>
<gene>
    <name evidence="8" type="primary">ABSGL_02978.1 scaffold 4097</name>
</gene>
<dbReference type="PANTHER" id="PTHR12547:SF18">
    <property type="entry name" value="PROTEIN TIS11"/>
    <property type="match status" value="1"/>
</dbReference>
<accession>A0A168LTN5</accession>
<feature type="region of interest" description="Disordered" evidence="6">
    <location>
        <begin position="1"/>
        <end position="28"/>
    </location>
</feature>
<dbReference type="SMART" id="SM00356">
    <property type="entry name" value="ZnF_C3H1"/>
    <property type="match status" value="1"/>
</dbReference>
<evidence type="ECO:0000256" key="3">
    <source>
        <dbReference type="ARBA" id="ARBA00022771"/>
    </source>
</evidence>
<evidence type="ECO:0000313" key="9">
    <source>
        <dbReference type="Proteomes" id="UP000078561"/>
    </source>
</evidence>
<dbReference type="Pfam" id="PF00642">
    <property type="entry name" value="zf-CCCH"/>
    <property type="match status" value="1"/>
</dbReference>
<keyword evidence="2" id="KW-0677">Repeat</keyword>
<evidence type="ECO:0000256" key="5">
    <source>
        <dbReference type="PROSITE-ProRule" id="PRU00723"/>
    </source>
</evidence>
<keyword evidence="9" id="KW-1185">Reference proteome</keyword>
<dbReference type="Gene3D" id="4.10.1000.10">
    <property type="entry name" value="Zinc finger, CCCH-type"/>
    <property type="match status" value="1"/>
</dbReference>
<keyword evidence="1 5" id="KW-0479">Metal-binding</keyword>
<dbReference type="PANTHER" id="PTHR12547">
    <property type="entry name" value="CCCH ZINC FINGER/TIS11-RELATED"/>
    <property type="match status" value="1"/>
</dbReference>
<feature type="zinc finger region" description="C3H1-type" evidence="5">
    <location>
        <begin position="61"/>
        <end position="89"/>
    </location>
</feature>
<organism evidence="8">
    <name type="scientific">Absidia glauca</name>
    <name type="common">Pin mould</name>
    <dbReference type="NCBI Taxonomy" id="4829"/>
    <lineage>
        <taxon>Eukaryota</taxon>
        <taxon>Fungi</taxon>
        <taxon>Fungi incertae sedis</taxon>
        <taxon>Mucoromycota</taxon>
        <taxon>Mucoromycotina</taxon>
        <taxon>Mucoromycetes</taxon>
        <taxon>Mucorales</taxon>
        <taxon>Cunninghamellaceae</taxon>
        <taxon>Absidia</taxon>
    </lineage>
</organism>
<dbReference type="OrthoDB" id="410307at2759"/>
<protein>
    <recommendedName>
        <fullName evidence="7">C3H1-type domain-containing protein</fullName>
    </recommendedName>
</protein>
<dbReference type="SUPFAM" id="SSF90229">
    <property type="entry name" value="CCCH zinc finger"/>
    <property type="match status" value="1"/>
</dbReference>
<keyword evidence="3 5" id="KW-0863">Zinc-finger</keyword>
<dbReference type="InterPro" id="IPR036855">
    <property type="entry name" value="Znf_CCCH_sf"/>
</dbReference>
<dbReference type="GO" id="GO:0003729">
    <property type="term" value="F:mRNA binding"/>
    <property type="evidence" value="ECO:0007669"/>
    <property type="project" value="InterPro"/>
</dbReference>